<keyword evidence="3" id="KW-1185">Reference proteome</keyword>
<evidence type="ECO:0000313" key="2">
    <source>
        <dbReference type="EMBL" id="AAP99736.1"/>
    </source>
</evidence>
<organism evidence="2 3">
    <name type="scientific">Prochlorococcus marinus (strain SARG / CCMP1375 / SS120)</name>
    <dbReference type="NCBI Taxonomy" id="167539"/>
    <lineage>
        <taxon>Bacteria</taxon>
        <taxon>Bacillati</taxon>
        <taxon>Cyanobacteriota</taxon>
        <taxon>Cyanophyceae</taxon>
        <taxon>Synechococcales</taxon>
        <taxon>Prochlorococcaceae</taxon>
        <taxon>Prochlorococcus</taxon>
    </lineage>
</organism>
<keyword evidence="1" id="KW-0472">Membrane</keyword>
<protein>
    <submittedName>
        <fullName evidence="2">Uncharacterized protein</fullName>
    </submittedName>
</protein>
<sequence>MICKFVCSPDNQCHALAFLMNFLSTIALGGFTPSAAAAGVISLILFAVVGAIAGPNLSKFDVEDNG</sequence>
<dbReference type="HOGENOM" id="CLU_2827744_0_0_3"/>
<name>Q7VCP8_PROMA</name>
<dbReference type="KEGG" id="pma:Pro_0692"/>
<accession>Q7VCP8</accession>
<dbReference type="EnsemblBacteria" id="AAP99736">
    <property type="protein sequence ID" value="AAP99736"/>
    <property type="gene ID" value="Pro_0692"/>
</dbReference>
<feature type="transmembrane region" description="Helical" evidence="1">
    <location>
        <begin position="26"/>
        <end position="53"/>
    </location>
</feature>
<keyword evidence="1" id="KW-0812">Transmembrane</keyword>
<evidence type="ECO:0000256" key="1">
    <source>
        <dbReference type="SAM" id="Phobius"/>
    </source>
</evidence>
<reference evidence="2 3" key="1">
    <citation type="journal article" date="2003" name="Proc. Natl. Acad. Sci. U.S.A.">
        <title>Genome sequence of the cyanobacterium Prochlorococcus marinus SS120, a nearly minimal oxyphototrophic genome.</title>
        <authorList>
            <person name="Dufresne A."/>
            <person name="Salanoubat M."/>
            <person name="Partensky F."/>
            <person name="Artiguenave F."/>
            <person name="Axmann I.M."/>
            <person name="Barbe V."/>
            <person name="Duprat S."/>
            <person name="Galperin M.Y."/>
            <person name="Koonin E.V."/>
            <person name="Le Gall F."/>
            <person name="Makarova K.S."/>
            <person name="Ostrowski M."/>
            <person name="Oztas S."/>
            <person name="Robert C."/>
            <person name="Rogozin I.B."/>
            <person name="Scanlan D.J."/>
            <person name="Tandeau de Marsac N."/>
            <person name="Weissenbach J."/>
            <person name="Wincker P."/>
            <person name="Wolf Y.I."/>
            <person name="Hess W.R."/>
        </authorList>
    </citation>
    <scope>NUCLEOTIDE SEQUENCE [LARGE SCALE GENOMIC DNA]</scope>
    <source>
        <strain evidence="3">SARG / CCMP1375 / SS120</strain>
    </source>
</reference>
<dbReference type="Proteomes" id="UP000001420">
    <property type="component" value="Chromosome"/>
</dbReference>
<dbReference type="AlphaFoldDB" id="Q7VCP8"/>
<dbReference type="OrthoDB" id="9914506at2"/>
<keyword evidence="1" id="KW-1133">Transmembrane helix</keyword>
<evidence type="ECO:0000313" key="3">
    <source>
        <dbReference type="Proteomes" id="UP000001420"/>
    </source>
</evidence>
<proteinExistence type="predicted"/>
<gene>
    <name evidence="2" type="ordered locus">Pro_0692</name>
</gene>
<dbReference type="EMBL" id="AE017126">
    <property type="protein sequence ID" value="AAP99736.1"/>
    <property type="molecule type" value="Genomic_DNA"/>
</dbReference>
<dbReference type="STRING" id="167539.Pro_0692"/>